<evidence type="ECO:0000313" key="4">
    <source>
        <dbReference type="Proteomes" id="UP000230390"/>
    </source>
</evidence>
<dbReference type="EMBL" id="PDOC01000013">
    <property type="protein sequence ID" value="PIL43573.1"/>
    <property type="molecule type" value="Genomic_DNA"/>
</dbReference>
<dbReference type="AlphaFoldDB" id="A0A2G8TC48"/>
<dbReference type="PANTHER" id="PTHR30143:SF0">
    <property type="entry name" value="2-KETO-4-PENTENOATE HYDRATASE"/>
    <property type="match status" value="1"/>
</dbReference>
<dbReference type="Gene3D" id="3.90.850.10">
    <property type="entry name" value="Fumarylacetoacetase-like, C-terminal domain"/>
    <property type="match status" value="1"/>
</dbReference>
<evidence type="ECO:0000259" key="2">
    <source>
        <dbReference type="Pfam" id="PF01557"/>
    </source>
</evidence>
<evidence type="ECO:0000256" key="1">
    <source>
        <dbReference type="ARBA" id="ARBA00023239"/>
    </source>
</evidence>
<organism evidence="3 4">
    <name type="scientific">Massilia eurypsychrophila</name>
    <dbReference type="NCBI Taxonomy" id="1485217"/>
    <lineage>
        <taxon>Bacteria</taxon>
        <taxon>Pseudomonadati</taxon>
        <taxon>Pseudomonadota</taxon>
        <taxon>Betaproteobacteria</taxon>
        <taxon>Burkholderiales</taxon>
        <taxon>Oxalobacteraceae</taxon>
        <taxon>Telluria group</taxon>
        <taxon>Massilia</taxon>
    </lineage>
</organism>
<evidence type="ECO:0000313" key="3">
    <source>
        <dbReference type="EMBL" id="PIL43573.1"/>
    </source>
</evidence>
<keyword evidence="4" id="KW-1185">Reference proteome</keyword>
<dbReference type="Pfam" id="PF01557">
    <property type="entry name" value="FAA_hydrolase"/>
    <property type="match status" value="1"/>
</dbReference>
<comment type="caution">
    <text evidence="3">The sequence shown here is derived from an EMBL/GenBank/DDBJ whole genome shotgun (WGS) entry which is preliminary data.</text>
</comment>
<dbReference type="GO" id="GO:0008684">
    <property type="term" value="F:2-oxopent-4-enoate hydratase activity"/>
    <property type="evidence" value="ECO:0007669"/>
    <property type="project" value="TreeGrafter"/>
</dbReference>
<dbReference type="InterPro" id="IPR050772">
    <property type="entry name" value="Hydratase-Decarb/MhpD_sf"/>
</dbReference>
<dbReference type="RefSeq" id="WP_099790823.1">
    <property type="nucleotide sequence ID" value="NZ_JBHLYV010000019.1"/>
</dbReference>
<feature type="domain" description="Fumarylacetoacetase-like C-terminal" evidence="2">
    <location>
        <begin position="82"/>
        <end position="260"/>
    </location>
</feature>
<dbReference type="GO" id="GO:0005737">
    <property type="term" value="C:cytoplasm"/>
    <property type="evidence" value="ECO:0007669"/>
    <property type="project" value="TreeGrafter"/>
</dbReference>
<protein>
    <submittedName>
        <fullName evidence="3">4-oxalocrotonate decarboxylase</fullName>
    </submittedName>
</protein>
<accession>A0A2G8TC48</accession>
<dbReference type="InterPro" id="IPR036663">
    <property type="entry name" value="Fumarylacetoacetase_C_sf"/>
</dbReference>
<keyword evidence="1" id="KW-0456">Lyase</keyword>
<sequence length="262" mass="27343">MNLSLYTIAMLAERLERAELTATAVAKITDDHPGMDLDEAYAIQDAIRAAKAARGSPVAGLKMGLTSGAKIAQMGVKEPIYGFLNGEHEYQSGAAIPTARFIHPKVEAEIGFVLSRPLQGPGCDVDEVLAATAYVVAAVEIIDSRYEHFKFDVASVIADNTSAAGYVTGSVRHAATGRDLQSIGMVLRKNGVVTATATGADVLGHPAASVAMLANMLGQRGRAIPAGVLILSGGATEAIQVAAGDQISVEYQWLGTVSMQFT</sequence>
<name>A0A2G8TC48_9BURK</name>
<gene>
    <name evidence="3" type="ORF">CR105_18310</name>
</gene>
<reference evidence="3 4" key="1">
    <citation type="submission" date="2017-10" db="EMBL/GenBank/DDBJ databases">
        <title>Massilia psychrophilum sp. nov., a novel purple-pigmented bacterium isolated from Tianshan glacier, Xinjiang Municipality, China.</title>
        <authorList>
            <person name="Wang H."/>
        </authorList>
    </citation>
    <scope>NUCLEOTIDE SEQUENCE [LARGE SCALE GENOMIC DNA]</scope>
    <source>
        <strain evidence="3 4">JCM 30074</strain>
    </source>
</reference>
<dbReference type="Proteomes" id="UP000230390">
    <property type="component" value="Unassembled WGS sequence"/>
</dbReference>
<dbReference type="InterPro" id="IPR011234">
    <property type="entry name" value="Fumarylacetoacetase-like_C"/>
</dbReference>
<dbReference type="SUPFAM" id="SSF56529">
    <property type="entry name" value="FAH"/>
    <property type="match status" value="1"/>
</dbReference>
<proteinExistence type="predicted"/>
<dbReference type="PANTHER" id="PTHR30143">
    <property type="entry name" value="ACID HYDRATASE"/>
    <property type="match status" value="1"/>
</dbReference>
<dbReference type="OrthoDB" id="9792137at2"/>